<dbReference type="OrthoDB" id="7876359at2"/>
<feature type="chain" id="PRO_5020910815" evidence="2">
    <location>
        <begin position="24"/>
        <end position="176"/>
    </location>
</feature>
<dbReference type="PANTHER" id="PTHR30329">
    <property type="entry name" value="STATOR ELEMENT OF FLAGELLAR MOTOR COMPLEX"/>
    <property type="match status" value="1"/>
</dbReference>
<evidence type="ECO:0000259" key="3">
    <source>
        <dbReference type="PROSITE" id="PS51123"/>
    </source>
</evidence>
<feature type="signal peptide" evidence="2">
    <location>
        <begin position="1"/>
        <end position="23"/>
    </location>
</feature>
<dbReference type="Pfam" id="PF00691">
    <property type="entry name" value="OmpA"/>
    <property type="match status" value="1"/>
</dbReference>
<dbReference type="PANTHER" id="PTHR30329:SF21">
    <property type="entry name" value="LIPOPROTEIN YIAD-RELATED"/>
    <property type="match status" value="1"/>
</dbReference>
<reference evidence="4 5" key="1">
    <citation type="submission" date="2019-03" db="EMBL/GenBank/DDBJ databases">
        <title>Genomic Encyclopedia of Archaeal and Bacterial Type Strains, Phase II (KMG-II): from individual species to whole genera.</title>
        <authorList>
            <person name="Goeker M."/>
        </authorList>
    </citation>
    <scope>NUCLEOTIDE SEQUENCE [LARGE SCALE GENOMIC DNA]</scope>
    <source>
        <strain evidence="4 5">DSM 26433</strain>
    </source>
</reference>
<dbReference type="InterPro" id="IPR050330">
    <property type="entry name" value="Bact_OuterMem_StrucFunc"/>
</dbReference>
<evidence type="ECO:0000313" key="5">
    <source>
        <dbReference type="Proteomes" id="UP000295673"/>
    </source>
</evidence>
<dbReference type="PROSITE" id="PS51123">
    <property type="entry name" value="OMPA_2"/>
    <property type="match status" value="1"/>
</dbReference>
<accession>A0A4V6NFK4</accession>
<comment type="caution">
    <text evidence="4">The sequence shown here is derived from an EMBL/GenBank/DDBJ whole genome shotgun (WGS) entry which is preliminary data.</text>
</comment>
<dbReference type="Proteomes" id="UP000295673">
    <property type="component" value="Unassembled WGS sequence"/>
</dbReference>
<name>A0A4V6NFK4_9RHOB</name>
<dbReference type="AlphaFoldDB" id="A0A4V6NFK4"/>
<gene>
    <name evidence="4" type="ORF">BXY66_2450</name>
</gene>
<keyword evidence="5" id="KW-1185">Reference proteome</keyword>
<protein>
    <submittedName>
        <fullName evidence="4">OmpA family protein</fullName>
    </submittedName>
</protein>
<evidence type="ECO:0000256" key="1">
    <source>
        <dbReference type="PROSITE-ProRule" id="PRU00473"/>
    </source>
</evidence>
<feature type="domain" description="OmpA-like" evidence="3">
    <location>
        <begin position="57"/>
        <end position="175"/>
    </location>
</feature>
<sequence>MNALISVGLPAAFGVIASTAALAMSPQELCDRVFEQYGVMSEECEIVDTPQNDTELSGLSDETQESHVFFARGGAQLDDNARLKLTVLVQVLETPLMTRACLHLVGHSDSSGSSTRNLELARERAQIVADALRAGLMDPSRILEVSAEGENRPLQGQQGGSRYNRRVEILARDCPE</sequence>
<dbReference type="RefSeq" id="WP_132860485.1">
    <property type="nucleotide sequence ID" value="NZ_SMGR01000002.1"/>
</dbReference>
<evidence type="ECO:0000313" key="4">
    <source>
        <dbReference type="EMBL" id="TCL01141.1"/>
    </source>
</evidence>
<evidence type="ECO:0000256" key="2">
    <source>
        <dbReference type="SAM" id="SignalP"/>
    </source>
</evidence>
<dbReference type="SUPFAM" id="SSF103088">
    <property type="entry name" value="OmpA-like"/>
    <property type="match status" value="1"/>
</dbReference>
<keyword evidence="1" id="KW-0472">Membrane</keyword>
<keyword evidence="2" id="KW-0732">Signal</keyword>
<dbReference type="CDD" id="cd07185">
    <property type="entry name" value="OmpA_C-like"/>
    <property type="match status" value="1"/>
</dbReference>
<organism evidence="4 5">
    <name type="scientific">Shimia isoporae</name>
    <dbReference type="NCBI Taxonomy" id="647720"/>
    <lineage>
        <taxon>Bacteria</taxon>
        <taxon>Pseudomonadati</taxon>
        <taxon>Pseudomonadota</taxon>
        <taxon>Alphaproteobacteria</taxon>
        <taxon>Rhodobacterales</taxon>
        <taxon>Roseobacteraceae</taxon>
    </lineage>
</organism>
<dbReference type="EMBL" id="SMGR01000002">
    <property type="protein sequence ID" value="TCL01141.1"/>
    <property type="molecule type" value="Genomic_DNA"/>
</dbReference>
<dbReference type="InterPro" id="IPR006665">
    <property type="entry name" value="OmpA-like"/>
</dbReference>
<dbReference type="GO" id="GO:0016020">
    <property type="term" value="C:membrane"/>
    <property type="evidence" value="ECO:0007669"/>
    <property type="project" value="UniProtKB-UniRule"/>
</dbReference>
<dbReference type="Gene3D" id="3.30.1330.60">
    <property type="entry name" value="OmpA-like domain"/>
    <property type="match status" value="1"/>
</dbReference>
<dbReference type="InterPro" id="IPR036737">
    <property type="entry name" value="OmpA-like_sf"/>
</dbReference>
<proteinExistence type="predicted"/>